<keyword evidence="1" id="KW-0645">Protease</keyword>
<comment type="caution">
    <text evidence="1">The sequence shown here is derived from an EMBL/GenBank/DDBJ whole genome shotgun (WGS) entry which is preliminary data.</text>
</comment>
<keyword evidence="2" id="KW-1185">Reference proteome</keyword>
<reference evidence="1" key="1">
    <citation type="submission" date="2022-04" db="EMBL/GenBank/DDBJ databases">
        <title>Roseibium sp. CAU 1639 isolated from mud.</title>
        <authorList>
            <person name="Kim W."/>
        </authorList>
    </citation>
    <scope>NUCLEOTIDE SEQUENCE</scope>
    <source>
        <strain evidence="1">CAU 1639</strain>
    </source>
</reference>
<evidence type="ECO:0000313" key="1">
    <source>
        <dbReference type="EMBL" id="MCK7612289.1"/>
    </source>
</evidence>
<dbReference type="RefSeq" id="WP_248153237.1">
    <property type="nucleotide sequence ID" value="NZ_JALNMJ010000005.1"/>
</dbReference>
<proteinExistence type="predicted"/>
<name>A0ABT0GS72_9HYPH</name>
<dbReference type="InterPro" id="IPR010321">
    <property type="entry name" value="DUF922"/>
</dbReference>
<gene>
    <name evidence="1" type="ORF">M0H32_08970</name>
</gene>
<dbReference type="GO" id="GO:0006508">
    <property type="term" value="P:proteolysis"/>
    <property type="evidence" value="ECO:0007669"/>
    <property type="project" value="UniProtKB-KW"/>
</dbReference>
<dbReference type="EMBL" id="JALNMJ010000005">
    <property type="protein sequence ID" value="MCK7612289.1"/>
    <property type="molecule type" value="Genomic_DNA"/>
</dbReference>
<sequence length="227" mass="26929">MFSRRMTFLIVMLVPILGSGDHARAEIRSDLKEKSYLVSGTSAMAVAAFMRRRPFRGDYGPAIANIRPRYTHTFKTDQRKDHCRVTDFRLSIDFTMTLPKARNRQAFDRRTLSAWRSLRGFTRRHELVHRKIYLGCAKRMEWAVLKLRPRYCGGIGRQIRMILNEEKKACKERHLAFDRREINRLKYHRFFELARRQRESERARLSRRIPLGQGAARNGRLLFFVAE</sequence>
<evidence type="ECO:0000313" key="2">
    <source>
        <dbReference type="Proteomes" id="UP001431221"/>
    </source>
</evidence>
<dbReference type="GO" id="GO:0008233">
    <property type="term" value="F:peptidase activity"/>
    <property type="evidence" value="ECO:0007669"/>
    <property type="project" value="UniProtKB-KW"/>
</dbReference>
<dbReference type="Proteomes" id="UP001431221">
    <property type="component" value="Unassembled WGS sequence"/>
</dbReference>
<accession>A0ABT0GS72</accession>
<protein>
    <submittedName>
        <fullName evidence="1">DUF922 domain-containing Zn-dependent protease</fullName>
    </submittedName>
</protein>
<organism evidence="1 2">
    <name type="scientific">Roseibium sediminicola</name>
    <dbReference type="NCBI Taxonomy" id="2933272"/>
    <lineage>
        <taxon>Bacteria</taxon>
        <taxon>Pseudomonadati</taxon>
        <taxon>Pseudomonadota</taxon>
        <taxon>Alphaproteobacteria</taxon>
        <taxon>Hyphomicrobiales</taxon>
        <taxon>Stappiaceae</taxon>
        <taxon>Roseibium</taxon>
    </lineage>
</organism>
<keyword evidence="1" id="KW-0378">Hydrolase</keyword>
<dbReference type="Pfam" id="PF06037">
    <property type="entry name" value="DUF922"/>
    <property type="match status" value="1"/>
</dbReference>